<evidence type="ECO:0000259" key="1">
    <source>
        <dbReference type="Pfam" id="PF14341"/>
    </source>
</evidence>
<comment type="caution">
    <text evidence="2">The sequence shown here is derived from an EMBL/GenBank/DDBJ whole genome shotgun (WGS) entry which is preliminary data.</text>
</comment>
<dbReference type="AlphaFoldDB" id="A0A0B3YNV5"/>
<accession>A0A0B3YNV5</accession>
<dbReference type="Proteomes" id="UP000031197">
    <property type="component" value="Unassembled WGS sequence"/>
</dbReference>
<dbReference type="InterPro" id="IPR025746">
    <property type="entry name" value="PilX_N_dom"/>
</dbReference>
<name>A0A0B3YNV5_9ALTE</name>
<evidence type="ECO:0000313" key="3">
    <source>
        <dbReference type="Proteomes" id="UP000031197"/>
    </source>
</evidence>
<organism evidence="2 3">
    <name type="scientific">Alteromonas marina</name>
    <dbReference type="NCBI Taxonomy" id="203795"/>
    <lineage>
        <taxon>Bacteria</taxon>
        <taxon>Pseudomonadati</taxon>
        <taxon>Pseudomonadota</taxon>
        <taxon>Gammaproteobacteria</taxon>
        <taxon>Alteromonadales</taxon>
        <taxon>Alteromonadaceae</taxon>
        <taxon>Alteromonas/Salinimonas group</taxon>
        <taxon>Alteromonas</taxon>
    </lineage>
</organism>
<sequence length="187" mass="19744">MKQQGLVMVFALLVLLSITVLGVSAVTSSLSQSKMAVSMQQSGLAFDAAESAIAGVFFESEDESLLTDPAKTDPLSEARQGNIFDPDVDTMSCFDDDQWTDRFMTEGGLVVGNRHITDGTYQSAASSKSWSRTAFIREQACRGSSNVIGGSNINCHVFIIRGCGKVSGKSTVVANSLAASVFGPASQ</sequence>
<feature type="domain" description="Type 4 fimbrial biogenesis protein PilX N-terminal" evidence="1">
    <location>
        <begin position="4"/>
        <end position="53"/>
    </location>
</feature>
<gene>
    <name evidence="2" type="ORF">RJ41_03460</name>
</gene>
<dbReference type="EMBL" id="JWLW01000005">
    <property type="protein sequence ID" value="KHT56425.1"/>
    <property type="molecule type" value="Genomic_DNA"/>
</dbReference>
<protein>
    <submittedName>
        <fullName evidence="2">Pilus assembly protein PilZ</fullName>
    </submittedName>
</protein>
<dbReference type="RefSeq" id="WP_039216966.1">
    <property type="nucleotide sequence ID" value="NZ_JWLW01000005.1"/>
</dbReference>
<evidence type="ECO:0000313" key="2">
    <source>
        <dbReference type="EMBL" id="KHT56425.1"/>
    </source>
</evidence>
<dbReference type="OrthoDB" id="6335739at2"/>
<proteinExistence type="predicted"/>
<keyword evidence="3" id="KW-1185">Reference proteome</keyword>
<reference evidence="2 3" key="1">
    <citation type="submission" date="2014-12" db="EMBL/GenBank/DDBJ databases">
        <title>Genome sequencing of Alteromonas marina AD001.</title>
        <authorList>
            <person name="Adrian T.G.S."/>
            <person name="Chan K.G."/>
        </authorList>
    </citation>
    <scope>NUCLEOTIDE SEQUENCE [LARGE SCALE GENOMIC DNA]</scope>
    <source>
        <strain evidence="2 3">AD001</strain>
    </source>
</reference>
<dbReference type="Pfam" id="PF14341">
    <property type="entry name" value="PilX_N"/>
    <property type="match status" value="1"/>
</dbReference>